<dbReference type="InterPro" id="IPR048050">
    <property type="entry name" value="ANTH_N_plant"/>
</dbReference>
<dbReference type="GO" id="GO:0000149">
    <property type="term" value="F:SNARE binding"/>
    <property type="evidence" value="ECO:0007669"/>
    <property type="project" value="TreeGrafter"/>
</dbReference>
<dbReference type="GO" id="GO:0006900">
    <property type="term" value="P:vesicle budding from membrane"/>
    <property type="evidence" value="ECO:0007669"/>
    <property type="project" value="TreeGrafter"/>
</dbReference>
<organism evidence="25 26">
    <name type="scientific">Arabidopsis arenosa</name>
    <name type="common">Sand rock-cress</name>
    <name type="synonym">Cardaminopsis arenosa</name>
    <dbReference type="NCBI Taxonomy" id="38785"/>
    <lineage>
        <taxon>Eukaryota</taxon>
        <taxon>Viridiplantae</taxon>
        <taxon>Streptophyta</taxon>
        <taxon>Embryophyta</taxon>
        <taxon>Tracheophyta</taxon>
        <taxon>Spermatophyta</taxon>
        <taxon>Magnoliopsida</taxon>
        <taxon>eudicotyledons</taxon>
        <taxon>Gunneridae</taxon>
        <taxon>Pentapetalae</taxon>
        <taxon>rosids</taxon>
        <taxon>malvids</taxon>
        <taxon>Brassicales</taxon>
        <taxon>Brassicaceae</taxon>
        <taxon>Camelineae</taxon>
        <taxon>Arabidopsis</taxon>
    </lineage>
</organism>
<dbReference type="EMBL" id="LR999457">
    <property type="protein sequence ID" value="CAE6153005.1"/>
    <property type="molecule type" value="Genomic_DNA"/>
</dbReference>
<dbReference type="EC" id="2.3.2.27" evidence="7"/>
<proteinExistence type="inferred from homology"/>
<keyword evidence="15 22" id="KW-1133">Transmembrane helix</keyword>
<evidence type="ECO:0000256" key="7">
    <source>
        <dbReference type="ARBA" id="ARBA00012483"/>
    </source>
</evidence>
<dbReference type="InterPro" id="IPR013809">
    <property type="entry name" value="ENTH"/>
</dbReference>
<evidence type="ECO:0000256" key="19">
    <source>
        <dbReference type="ARBA" id="ARBA00023329"/>
    </source>
</evidence>
<evidence type="ECO:0000256" key="15">
    <source>
        <dbReference type="ARBA" id="ARBA00022989"/>
    </source>
</evidence>
<comment type="caution">
    <text evidence="22">Lacks conserved residue(s) required for the propagation of feature annotation.</text>
</comment>
<dbReference type="Pfam" id="PF07651">
    <property type="entry name" value="ANTH"/>
    <property type="match status" value="1"/>
</dbReference>
<evidence type="ECO:0000256" key="3">
    <source>
        <dbReference type="ARBA" id="ARBA00004167"/>
    </source>
</evidence>
<dbReference type="InterPro" id="IPR011417">
    <property type="entry name" value="ANTH_dom"/>
</dbReference>
<dbReference type="PANTHER" id="PTHR22951:SF76">
    <property type="entry name" value="OS09G0468150 PROTEIN"/>
    <property type="match status" value="1"/>
</dbReference>
<evidence type="ECO:0000256" key="21">
    <source>
        <dbReference type="PROSITE-ProRule" id="PRU00175"/>
    </source>
</evidence>
<evidence type="ECO:0000256" key="11">
    <source>
        <dbReference type="ARBA" id="ARBA00022723"/>
    </source>
</evidence>
<dbReference type="InterPro" id="IPR013083">
    <property type="entry name" value="Znf_RING/FYVE/PHD"/>
</dbReference>
<keyword evidence="9" id="KW-0808">Transferase</keyword>
<dbReference type="GO" id="GO:0030136">
    <property type="term" value="C:clathrin-coated vesicle"/>
    <property type="evidence" value="ECO:0007669"/>
    <property type="project" value="UniProtKB-SubCell"/>
</dbReference>
<dbReference type="CDD" id="cd16987">
    <property type="entry name" value="ANTH_N_AP180_plant"/>
    <property type="match status" value="1"/>
</dbReference>
<keyword evidence="12 21" id="KW-0863">Zinc-finger</keyword>
<evidence type="ECO:0000256" key="16">
    <source>
        <dbReference type="ARBA" id="ARBA00023034"/>
    </source>
</evidence>
<evidence type="ECO:0000256" key="4">
    <source>
        <dbReference type="ARBA" id="ARBA00004555"/>
    </source>
</evidence>
<keyword evidence="8" id="KW-0254">Endocytosis</keyword>
<dbReference type="GO" id="GO:0005794">
    <property type="term" value="C:Golgi apparatus"/>
    <property type="evidence" value="ECO:0007669"/>
    <property type="project" value="UniProtKB-SubCell"/>
</dbReference>
<comment type="catalytic activity">
    <reaction evidence="1">
        <text>S-ubiquitinyl-[E2 ubiquitin-conjugating enzyme]-L-cysteine + [acceptor protein]-L-lysine = [E2 ubiquitin-conjugating enzyme]-L-cysteine + N(6)-ubiquitinyl-[acceptor protein]-L-lysine.</text>
        <dbReference type="EC" id="2.3.2.27"/>
    </reaction>
</comment>
<dbReference type="Pfam" id="PF13639">
    <property type="entry name" value="zf-RING_2"/>
    <property type="match status" value="1"/>
</dbReference>
<dbReference type="Proteomes" id="UP000682877">
    <property type="component" value="Chromosome 7"/>
</dbReference>
<accession>A0A8S2AQV8</accession>
<evidence type="ECO:0000256" key="5">
    <source>
        <dbReference type="ARBA" id="ARBA00004600"/>
    </source>
</evidence>
<dbReference type="GO" id="GO:0008270">
    <property type="term" value="F:zinc ion binding"/>
    <property type="evidence" value="ECO:0007669"/>
    <property type="project" value="UniProtKB-KW"/>
</dbReference>
<evidence type="ECO:0000256" key="9">
    <source>
        <dbReference type="ARBA" id="ARBA00022679"/>
    </source>
</evidence>
<evidence type="ECO:0000256" key="10">
    <source>
        <dbReference type="ARBA" id="ARBA00022692"/>
    </source>
</evidence>
<keyword evidence="17 22" id="KW-0472">Membrane</keyword>
<dbReference type="GO" id="GO:0048268">
    <property type="term" value="P:clathrin coat assembly"/>
    <property type="evidence" value="ECO:0007669"/>
    <property type="project" value="InterPro"/>
</dbReference>
<comment type="similarity">
    <text evidence="20">Belongs to the RING-type zinc finger family. ATL subfamily.</text>
</comment>
<feature type="domain" description="RING-type" evidence="23">
    <location>
        <begin position="123"/>
        <end position="165"/>
    </location>
</feature>
<evidence type="ECO:0000256" key="18">
    <source>
        <dbReference type="ARBA" id="ARBA00023176"/>
    </source>
</evidence>
<evidence type="ECO:0000256" key="14">
    <source>
        <dbReference type="ARBA" id="ARBA00022833"/>
    </source>
</evidence>
<evidence type="ECO:0000256" key="12">
    <source>
        <dbReference type="ARBA" id="ARBA00022771"/>
    </source>
</evidence>
<dbReference type="SMART" id="SM00184">
    <property type="entry name" value="RING"/>
    <property type="match status" value="1"/>
</dbReference>
<dbReference type="InterPro" id="IPR008942">
    <property type="entry name" value="ENTH_VHS"/>
</dbReference>
<evidence type="ECO:0000256" key="17">
    <source>
        <dbReference type="ARBA" id="ARBA00023136"/>
    </source>
</evidence>
<dbReference type="PROSITE" id="PS50942">
    <property type="entry name" value="ENTH"/>
    <property type="match status" value="1"/>
</dbReference>
<feature type="transmembrane region" description="Helical" evidence="22">
    <location>
        <begin position="46"/>
        <end position="66"/>
    </location>
</feature>
<evidence type="ECO:0000313" key="25">
    <source>
        <dbReference type="EMBL" id="CAE6153005.1"/>
    </source>
</evidence>
<evidence type="ECO:0000313" key="26">
    <source>
        <dbReference type="Proteomes" id="UP000682877"/>
    </source>
</evidence>
<dbReference type="Gene3D" id="3.30.40.10">
    <property type="entry name" value="Zinc/RING finger domain, C3HC4 (zinc finger)"/>
    <property type="match status" value="1"/>
</dbReference>
<dbReference type="PROSITE" id="PS50089">
    <property type="entry name" value="ZF_RING_2"/>
    <property type="match status" value="1"/>
</dbReference>
<dbReference type="GO" id="GO:0072583">
    <property type="term" value="P:clathrin-dependent endocytosis"/>
    <property type="evidence" value="ECO:0007669"/>
    <property type="project" value="InterPro"/>
</dbReference>
<dbReference type="Gene3D" id="1.25.40.90">
    <property type="match status" value="1"/>
</dbReference>
<comment type="subcellular location">
    <subcellularLocation>
        <location evidence="2">Cytoplasmic vesicle</location>
        <location evidence="2">Clathrin-coated vesicle</location>
    </subcellularLocation>
    <subcellularLocation>
        <location evidence="4">Golgi apparatus</location>
    </subcellularLocation>
    <subcellularLocation>
        <location evidence="5">Membrane</location>
        <location evidence="5">Clathrin-coated pit</location>
    </subcellularLocation>
    <subcellularLocation>
        <location evidence="3">Membrane</location>
        <topology evidence="3">Single-pass membrane protein</topology>
    </subcellularLocation>
</comment>
<evidence type="ECO:0000256" key="2">
    <source>
        <dbReference type="ARBA" id="ARBA00004132"/>
    </source>
</evidence>
<dbReference type="AlphaFoldDB" id="A0A8S2AQV8"/>
<keyword evidence="16" id="KW-0333">Golgi apparatus</keyword>
<name>A0A8S2AQV8_ARAAE</name>
<dbReference type="GO" id="GO:0005905">
    <property type="term" value="C:clathrin-coated pit"/>
    <property type="evidence" value="ECO:0007669"/>
    <property type="project" value="UniProtKB-SubCell"/>
</dbReference>
<gene>
    <name evidence="25" type="ORF">AARE701A_LOCUS17398</name>
</gene>
<dbReference type="SUPFAM" id="SSF48464">
    <property type="entry name" value="ENTH/VHS domain"/>
    <property type="match status" value="1"/>
</dbReference>
<dbReference type="PANTHER" id="PTHR22951">
    <property type="entry name" value="CLATHRIN ASSEMBLY PROTEIN"/>
    <property type="match status" value="1"/>
</dbReference>
<protein>
    <recommendedName>
        <fullName evidence="7">RING-type E3 ubiquitin transferase</fullName>
        <ecNumber evidence="7">2.3.2.27</ecNumber>
    </recommendedName>
</protein>
<keyword evidence="18" id="KW-0168">Coated pit</keyword>
<dbReference type="InterPro" id="IPR001841">
    <property type="entry name" value="Znf_RING"/>
</dbReference>
<evidence type="ECO:0000259" key="24">
    <source>
        <dbReference type="PROSITE" id="PS50942"/>
    </source>
</evidence>
<dbReference type="FunFam" id="3.30.40.10:FF:000187">
    <property type="entry name" value="E3 ubiquitin-protein ligase ATL6"/>
    <property type="match status" value="1"/>
</dbReference>
<dbReference type="SUPFAM" id="SSF57850">
    <property type="entry name" value="RING/U-box"/>
    <property type="match status" value="1"/>
</dbReference>
<dbReference type="CDD" id="cd16461">
    <property type="entry name" value="RING-H2_EL5-like"/>
    <property type="match status" value="1"/>
</dbReference>
<keyword evidence="14" id="KW-0862">Zinc</keyword>
<sequence length="673" mass="75343">MTRVECLKSHRWIIFHVAIILQSKANAQSFSPSPPDLQPGHTPSKTTVFAVLVALFFLTGLLSVYIRHCTRSSLDSSTRYFRRRANDGCSRRGGLDNAIVESFPVFAYSTVKESKIGSKDLECAICLNELEDHETVRLLPICNHLFHIDCIDAWLYSHATCPVCRSNLTAKSEKLDEEDDGVPIPATRDHVVIDIETVELAKSHHRRLSSEISGKFPRSNSTGHSMDRFSDGTERFTLRLPDDVKRQIMAVKGRRLKRTRSFDIDLTAEKYCRSGEESSYKVGSGEKSDRVNWPDRWGLTLFVSKSNSGSVRSQKANDLMGMIKDKASQGKAALVSSNTKSKTVSFHLSVLRATTHDPSTPPGNRHLAVLLSAGTGSRATAASAVESIMERLHTTGDACVALKSLIIIHHIVKHGRFILQDQLSVFPASGGRNYLKLSGFRDEKSPLMWELSSWVRWYALYLEHLLSTSRIMGFFISSTSSTIHKEEYEEMVSSLTNSDLLREIDALVGLLEEACKIPDLPFSGGKSLADKITHLVGEDYVSSINELYTRFKEFKERSNTLSFGDTIELVCALKRLESCKERLSEICHGNWKRGWIDGFWGLVLEVKGIIGNLEDNYGQIEKSIVGFGTREKGYESARFTDRLVIGYGDAVRFSSGRFSNVDRFNFPVSNGRL</sequence>
<keyword evidence="26" id="KW-1185">Reference proteome</keyword>
<evidence type="ECO:0000256" key="1">
    <source>
        <dbReference type="ARBA" id="ARBA00000900"/>
    </source>
</evidence>
<evidence type="ECO:0000256" key="22">
    <source>
        <dbReference type="PROSITE-ProRule" id="PRU00243"/>
    </source>
</evidence>
<reference evidence="25" key="1">
    <citation type="submission" date="2021-01" db="EMBL/GenBank/DDBJ databases">
        <authorList>
            <person name="Bezrukov I."/>
        </authorList>
    </citation>
    <scope>NUCLEOTIDE SEQUENCE</scope>
</reference>
<dbReference type="GO" id="GO:0005546">
    <property type="term" value="F:phosphatidylinositol-4,5-bisphosphate binding"/>
    <property type="evidence" value="ECO:0007669"/>
    <property type="project" value="TreeGrafter"/>
</dbReference>
<dbReference type="InterPro" id="IPR045192">
    <property type="entry name" value="AP180-like"/>
</dbReference>
<keyword evidence="11" id="KW-0479">Metal-binding</keyword>
<evidence type="ECO:0000256" key="8">
    <source>
        <dbReference type="ARBA" id="ARBA00022583"/>
    </source>
</evidence>
<dbReference type="FunFam" id="1.25.40.90:FF:000035">
    <property type="entry name" value="Putative clathrin assembly protein At4g40080"/>
    <property type="match status" value="1"/>
</dbReference>
<evidence type="ECO:0000256" key="6">
    <source>
        <dbReference type="ARBA" id="ARBA00004906"/>
    </source>
</evidence>
<dbReference type="GO" id="GO:0032050">
    <property type="term" value="F:clathrin heavy chain binding"/>
    <property type="evidence" value="ECO:0007669"/>
    <property type="project" value="TreeGrafter"/>
</dbReference>
<evidence type="ECO:0000259" key="23">
    <source>
        <dbReference type="PROSITE" id="PS50089"/>
    </source>
</evidence>
<dbReference type="GO" id="GO:0005545">
    <property type="term" value="F:1-phosphatidylinositol binding"/>
    <property type="evidence" value="ECO:0007669"/>
    <property type="project" value="TreeGrafter"/>
</dbReference>
<keyword evidence="13" id="KW-0833">Ubl conjugation pathway</keyword>
<dbReference type="SMART" id="SM00273">
    <property type="entry name" value="ENTH"/>
    <property type="match status" value="1"/>
</dbReference>
<evidence type="ECO:0000256" key="20">
    <source>
        <dbReference type="ARBA" id="ARBA00024209"/>
    </source>
</evidence>
<dbReference type="GO" id="GO:0061630">
    <property type="term" value="F:ubiquitin protein ligase activity"/>
    <property type="evidence" value="ECO:0007669"/>
    <property type="project" value="UniProtKB-EC"/>
</dbReference>
<keyword evidence="19" id="KW-0968">Cytoplasmic vesicle</keyword>
<evidence type="ECO:0000256" key="13">
    <source>
        <dbReference type="ARBA" id="ARBA00022786"/>
    </source>
</evidence>
<keyword evidence="10 22" id="KW-0812">Transmembrane</keyword>
<feature type="domain" description="ENTH" evidence="24">
    <location>
        <begin position="338"/>
        <end position="476"/>
    </location>
</feature>
<comment type="pathway">
    <text evidence="6">Protein modification; protein ubiquitination.</text>
</comment>